<gene>
    <name evidence="2" type="ORF">LMG26841_02744</name>
</gene>
<proteinExistence type="predicted"/>
<name>A0A6S7CXT9_9BURK</name>
<keyword evidence="3" id="KW-1185">Reference proteome</keyword>
<evidence type="ECO:0008006" key="4">
    <source>
        <dbReference type="Google" id="ProtNLM"/>
    </source>
</evidence>
<feature type="signal peptide" evidence="1">
    <location>
        <begin position="1"/>
        <end position="23"/>
    </location>
</feature>
<dbReference type="Proteomes" id="UP000494272">
    <property type="component" value="Unassembled WGS sequence"/>
</dbReference>
<dbReference type="EMBL" id="CADIKW010000004">
    <property type="protein sequence ID" value="CAB3866963.1"/>
    <property type="molecule type" value="Genomic_DNA"/>
</dbReference>
<dbReference type="AlphaFoldDB" id="A0A6S7CXT9"/>
<evidence type="ECO:0000313" key="2">
    <source>
        <dbReference type="EMBL" id="CAB3866963.1"/>
    </source>
</evidence>
<reference evidence="2 3" key="1">
    <citation type="submission" date="2020-04" db="EMBL/GenBank/DDBJ databases">
        <authorList>
            <person name="De Canck E."/>
        </authorList>
    </citation>
    <scope>NUCLEOTIDE SEQUENCE [LARGE SCALE GENOMIC DNA]</scope>
    <source>
        <strain evidence="2 3">LMG 26841</strain>
    </source>
</reference>
<sequence length="193" mass="20459">MRKTRTLAWAALPLVVFSLRAVAAPAGEPATAATDRMHVFAGGQKVLVPAGWELAQGPAQAGQEMIMIAKPGATAADNQTCSVSLRTIDPPEPLGEQDAVLPEVAWSMMYSDQQVNVLENGVSTLAGLPAHQALLTLTQGDDRQVALVRLRLADGYTWSLMCSSGAYHPGVAREGFDRTAGTFRKVLDSFSAP</sequence>
<dbReference type="GeneID" id="94356295"/>
<evidence type="ECO:0000256" key="1">
    <source>
        <dbReference type="SAM" id="SignalP"/>
    </source>
</evidence>
<dbReference type="RefSeq" id="WP_175167470.1">
    <property type="nucleotide sequence ID" value="NZ_CADIKW010000004.1"/>
</dbReference>
<protein>
    <recommendedName>
        <fullName evidence="4">DUF1795 domain-containing protein</fullName>
    </recommendedName>
</protein>
<keyword evidence="1" id="KW-0732">Signal</keyword>
<organism evidence="2 3">
    <name type="scientific">Achromobacter dolens</name>
    <dbReference type="NCBI Taxonomy" id="1287738"/>
    <lineage>
        <taxon>Bacteria</taxon>
        <taxon>Pseudomonadati</taxon>
        <taxon>Pseudomonadota</taxon>
        <taxon>Betaproteobacteria</taxon>
        <taxon>Burkholderiales</taxon>
        <taxon>Alcaligenaceae</taxon>
        <taxon>Achromobacter</taxon>
    </lineage>
</organism>
<accession>A0A6S7CXT9</accession>
<evidence type="ECO:0000313" key="3">
    <source>
        <dbReference type="Proteomes" id="UP000494272"/>
    </source>
</evidence>
<feature type="chain" id="PRO_5028908223" description="DUF1795 domain-containing protein" evidence="1">
    <location>
        <begin position="24"/>
        <end position="193"/>
    </location>
</feature>